<feature type="domain" description="Class II aldolase/adducin N-terminal" evidence="2">
    <location>
        <begin position="23"/>
        <end position="206"/>
    </location>
</feature>
<dbReference type="SUPFAM" id="SSF53639">
    <property type="entry name" value="AraD/HMP-PK domain-like"/>
    <property type="match status" value="1"/>
</dbReference>
<dbReference type="RefSeq" id="WP_156711634.1">
    <property type="nucleotide sequence ID" value="NZ_WPHG01000001.1"/>
</dbReference>
<keyword evidence="4" id="KW-1185">Reference proteome</keyword>
<dbReference type="InterPro" id="IPR001303">
    <property type="entry name" value="Aldolase_II/adducin_N"/>
</dbReference>
<dbReference type="EMBL" id="WPHG01000001">
    <property type="protein sequence ID" value="MVA96723.1"/>
    <property type="molecule type" value="Genomic_DNA"/>
</dbReference>
<name>A0A844QF77_9HYPH</name>
<evidence type="ECO:0000259" key="2">
    <source>
        <dbReference type="SMART" id="SM01007"/>
    </source>
</evidence>
<dbReference type="GO" id="GO:0051015">
    <property type="term" value="F:actin filament binding"/>
    <property type="evidence" value="ECO:0007669"/>
    <property type="project" value="TreeGrafter"/>
</dbReference>
<sequence length="258" mass="28620">MNVVAAPARQPRGTNLPFAEERADLAAAFRWTARLGMHEAVANHFSLALDQAGRRFLINPNMMHFSRIKASDLIELDAEDPDTMNRPDAPDPTAWGLHGALHRDCPHARCIMHVHSVHATVLASLADSTLPPIDQTSATFFERVVVDEHYGGLAFAEEGARCAALLTDPRVKVMVMGNHGVLVIGDTVAETFDRLYYFERACETYVKALWTGKTLRRLSDTVARTVAEQMDAYPVAAARRHLDELKAILDEEGSTYRN</sequence>
<organism evidence="3 4">
    <name type="scientific">Nitratireductor arenosus</name>
    <dbReference type="NCBI Taxonomy" id="2682096"/>
    <lineage>
        <taxon>Bacteria</taxon>
        <taxon>Pseudomonadati</taxon>
        <taxon>Pseudomonadota</taxon>
        <taxon>Alphaproteobacteria</taxon>
        <taxon>Hyphomicrobiales</taxon>
        <taxon>Phyllobacteriaceae</taxon>
        <taxon>Nitratireductor</taxon>
    </lineage>
</organism>
<dbReference type="SMART" id="SM01007">
    <property type="entry name" value="Aldolase_II"/>
    <property type="match status" value="1"/>
</dbReference>
<dbReference type="Pfam" id="PF00596">
    <property type="entry name" value="Aldolase_II"/>
    <property type="match status" value="1"/>
</dbReference>
<dbReference type="PANTHER" id="PTHR10672:SF21">
    <property type="entry name" value="CLASS II ALDOLASE_ADDUCIN N-TERMINAL DOMAIN-CONTAINING PROTEIN"/>
    <property type="match status" value="1"/>
</dbReference>
<accession>A0A844QF77</accession>
<dbReference type="InterPro" id="IPR051017">
    <property type="entry name" value="Aldolase-II_Adducin_sf"/>
</dbReference>
<comment type="caution">
    <text evidence="3">The sequence shown here is derived from an EMBL/GenBank/DDBJ whole genome shotgun (WGS) entry which is preliminary data.</text>
</comment>
<reference evidence="3 4" key="1">
    <citation type="submission" date="2019-12" db="EMBL/GenBank/DDBJ databases">
        <title>Nitratireductor arenosus sp. nov., Isolated from sea sand, Jeju island, South Korea.</title>
        <authorList>
            <person name="Kim W."/>
        </authorList>
    </citation>
    <scope>NUCLEOTIDE SEQUENCE [LARGE SCALE GENOMIC DNA]</scope>
    <source>
        <strain evidence="3 4">CAU 1489</strain>
    </source>
</reference>
<evidence type="ECO:0000256" key="1">
    <source>
        <dbReference type="ARBA" id="ARBA00037961"/>
    </source>
</evidence>
<gene>
    <name evidence="3" type="ORF">GN330_05610</name>
</gene>
<dbReference type="Proteomes" id="UP000463224">
    <property type="component" value="Unassembled WGS sequence"/>
</dbReference>
<proteinExistence type="inferred from homology"/>
<evidence type="ECO:0000313" key="3">
    <source>
        <dbReference type="EMBL" id="MVA96723.1"/>
    </source>
</evidence>
<protein>
    <recommendedName>
        <fullName evidence="2">Class II aldolase/adducin N-terminal domain-containing protein</fullName>
    </recommendedName>
</protein>
<evidence type="ECO:0000313" key="4">
    <source>
        <dbReference type="Proteomes" id="UP000463224"/>
    </source>
</evidence>
<dbReference type="InterPro" id="IPR036409">
    <property type="entry name" value="Aldolase_II/adducin_N_sf"/>
</dbReference>
<comment type="similarity">
    <text evidence="1">Belongs to the aldolase class II family.</text>
</comment>
<dbReference type="GO" id="GO:0005856">
    <property type="term" value="C:cytoskeleton"/>
    <property type="evidence" value="ECO:0007669"/>
    <property type="project" value="TreeGrafter"/>
</dbReference>
<dbReference type="Gene3D" id="3.40.225.10">
    <property type="entry name" value="Class II aldolase/adducin N-terminal domain"/>
    <property type="match status" value="1"/>
</dbReference>
<dbReference type="NCBIfam" id="NF005689">
    <property type="entry name" value="PRK07490.1"/>
    <property type="match status" value="1"/>
</dbReference>
<dbReference type="PANTHER" id="PTHR10672">
    <property type="entry name" value="ADDUCIN"/>
    <property type="match status" value="1"/>
</dbReference>
<dbReference type="AlphaFoldDB" id="A0A844QF77"/>